<keyword evidence="3 6" id="KW-0812">Transmembrane</keyword>
<evidence type="ECO:0000256" key="2">
    <source>
        <dbReference type="ARBA" id="ARBA00022475"/>
    </source>
</evidence>
<dbReference type="Gene3D" id="1.20.120.1780">
    <property type="entry name" value="UbiA prenyltransferase"/>
    <property type="match status" value="1"/>
</dbReference>
<evidence type="ECO:0000256" key="4">
    <source>
        <dbReference type="ARBA" id="ARBA00022989"/>
    </source>
</evidence>
<feature type="transmembrane region" description="Helical" evidence="6">
    <location>
        <begin position="16"/>
        <end position="36"/>
    </location>
</feature>
<evidence type="ECO:0000256" key="1">
    <source>
        <dbReference type="ARBA" id="ARBA00004141"/>
    </source>
</evidence>
<dbReference type="InterPro" id="IPR050475">
    <property type="entry name" value="Prenyltransferase_related"/>
</dbReference>
<dbReference type="InterPro" id="IPR044878">
    <property type="entry name" value="UbiA_sf"/>
</dbReference>
<feature type="transmembrane region" description="Helical" evidence="6">
    <location>
        <begin position="238"/>
        <end position="255"/>
    </location>
</feature>
<accession>A0ABT3RRW1</accession>
<keyword evidence="5 6" id="KW-0472">Membrane</keyword>
<feature type="transmembrane region" description="Helical" evidence="6">
    <location>
        <begin position="102"/>
        <end position="126"/>
    </location>
</feature>
<reference evidence="7 8" key="1">
    <citation type="submission" date="2022-11" db="EMBL/GenBank/DDBJ databases">
        <title>The characterization of three novel Bacteroidetes species and genomic analysis of their roles in tidal elemental geochemical cycles.</title>
        <authorList>
            <person name="Ma K."/>
        </authorList>
    </citation>
    <scope>NUCLEOTIDE SEQUENCE [LARGE SCALE GENOMIC DNA]</scope>
    <source>
        <strain evidence="7 8">M17</strain>
    </source>
</reference>
<evidence type="ECO:0000256" key="5">
    <source>
        <dbReference type="ARBA" id="ARBA00023136"/>
    </source>
</evidence>
<dbReference type="CDD" id="cd13961">
    <property type="entry name" value="PT_UbiA_DGGGPS"/>
    <property type="match status" value="1"/>
</dbReference>
<dbReference type="Pfam" id="PF01040">
    <property type="entry name" value="UbiA"/>
    <property type="match status" value="1"/>
</dbReference>
<sequence>MSVATKFLAFIKVTRWPNLLIIVLGQYLTAIFLIEYSDWQSILFSPRMAALSISTVILAASGYLINDYYDIKIDYVNKPQEVVIGKYIKRRHAMLAHTTLNFLGISIGLLINYKVGLINVLAAYLLWLYSNRLKRLPFWGNFSVAMLTALSIFSVYLVFPQNIEKVLLYSYFAFTLTLIREVIKDMEDIKGDEEYGCRTIPIVLGLRKTKRILYGIIIFFTFSCVYVCLIYNLKSLGIFFTILSLPWIFFIYQIYRADTKRSYKKLSTTAKLIMLLGLVSMTML</sequence>
<dbReference type="PANTHER" id="PTHR42723">
    <property type="entry name" value="CHLOROPHYLL SYNTHASE"/>
    <property type="match status" value="1"/>
</dbReference>
<protein>
    <submittedName>
        <fullName evidence="7">Geranylgeranylglycerol-phosphate geranylgeranyltransferase</fullName>
    </submittedName>
</protein>
<evidence type="ECO:0000256" key="6">
    <source>
        <dbReference type="SAM" id="Phobius"/>
    </source>
</evidence>
<proteinExistence type="predicted"/>
<keyword evidence="4 6" id="KW-1133">Transmembrane helix</keyword>
<keyword evidence="2" id="KW-1003">Cell membrane</keyword>
<dbReference type="RefSeq" id="WP_266056978.1">
    <property type="nucleotide sequence ID" value="NZ_JAPFQN010000006.1"/>
</dbReference>
<dbReference type="PANTHER" id="PTHR42723:SF1">
    <property type="entry name" value="CHLOROPHYLL SYNTHASE, CHLOROPLASTIC"/>
    <property type="match status" value="1"/>
</dbReference>
<feature type="transmembrane region" description="Helical" evidence="6">
    <location>
        <begin position="138"/>
        <end position="160"/>
    </location>
</feature>
<evidence type="ECO:0000313" key="7">
    <source>
        <dbReference type="EMBL" id="MCX2744521.1"/>
    </source>
</evidence>
<dbReference type="NCBIfam" id="NF009513">
    <property type="entry name" value="PRK12872.1-3"/>
    <property type="match status" value="1"/>
</dbReference>
<dbReference type="Gene3D" id="1.10.357.140">
    <property type="entry name" value="UbiA prenyltransferase"/>
    <property type="match status" value="1"/>
</dbReference>
<organism evidence="7 8">
    <name type="scientific">Mangrovivirga halotolerans</name>
    <dbReference type="NCBI Taxonomy" id="2993936"/>
    <lineage>
        <taxon>Bacteria</taxon>
        <taxon>Pseudomonadati</taxon>
        <taxon>Bacteroidota</taxon>
        <taxon>Cytophagia</taxon>
        <taxon>Cytophagales</taxon>
        <taxon>Mangrovivirgaceae</taxon>
        <taxon>Mangrovivirga</taxon>
    </lineage>
</organism>
<gene>
    <name evidence="7" type="ORF">OO013_11630</name>
</gene>
<dbReference type="InterPro" id="IPR000537">
    <property type="entry name" value="UbiA_prenyltransferase"/>
</dbReference>
<name>A0ABT3RRW1_9BACT</name>
<comment type="subcellular location">
    <subcellularLocation>
        <location evidence="1">Membrane</location>
        <topology evidence="1">Multi-pass membrane protein</topology>
    </subcellularLocation>
</comment>
<feature type="transmembrane region" description="Helical" evidence="6">
    <location>
        <begin position="48"/>
        <end position="65"/>
    </location>
</feature>
<comment type="caution">
    <text evidence="7">The sequence shown here is derived from an EMBL/GenBank/DDBJ whole genome shotgun (WGS) entry which is preliminary data.</text>
</comment>
<feature type="transmembrane region" description="Helical" evidence="6">
    <location>
        <begin position="212"/>
        <end position="232"/>
    </location>
</feature>
<dbReference type="Proteomes" id="UP001209885">
    <property type="component" value="Unassembled WGS sequence"/>
</dbReference>
<keyword evidence="8" id="KW-1185">Reference proteome</keyword>
<evidence type="ECO:0000256" key="3">
    <source>
        <dbReference type="ARBA" id="ARBA00022692"/>
    </source>
</evidence>
<evidence type="ECO:0000313" key="8">
    <source>
        <dbReference type="Proteomes" id="UP001209885"/>
    </source>
</evidence>
<dbReference type="EMBL" id="JAPFQN010000006">
    <property type="protein sequence ID" value="MCX2744521.1"/>
    <property type="molecule type" value="Genomic_DNA"/>
</dbReference>